<feature type="active site" description="Proton donor; for dehydratase activity" evidence="4">
    <location>
        <position position="1113"/>
    </location>
</feature>
<dbReference type="InterPro" id="IPR020841">
    <property type="entry name" value="PKS_Beta-ketoAc_synthase_dom"/>
</dbReference>
<feature type="domain" description="PKS/mFAS DH" evidence="7">
    <location>
        <begin position="908"/>
        <end position="1200"/>
    </location>
</feature>
<evidence type="ECO:0000256" key="2">
    <source>
        <dbReference type="ARBA" id="ARBA00022553"/>
    </source>
</evidence>
<evidence type="ECO:0000313" key="8">
    <source>
        <dbReference type="EMBL" id="MEV4290397.1"/>
    </source>
</evidence>
<dbReference type="PROSITE" id="PS00012">
    <property type="entry name" value="PHOSPHOPANTETHEINE"/>
    <property type="match status" value="1"/>
</dbReference>
<dbReference type="InterPro" id="IPR049552">
    <property type="entry name" value="PKS_DH_N"/>
</dbReference>
<dbReference type="PANTHER" id="PTHR43775">
    <property type="entry name" value="FATTY ACID SYNTHASE"/>
    <property type="match status" value="1"/>
</dbReference>
<dbReference type="InterPro" id="IPR050091">
    <property type="entry name" value="PKS_NRPS_Biosynth_Enz"/>
</dbReference>
<dbReference type="SUPFAM" id="SSF51735">
    <property type="entry name" value="NAD(P)-binding Rossmann-fold domains"/>
    <property type="match status" value="2"/>
</dbReference>
<dbReference type="RefSeq" id="WP_364457322.1">
    <property type="nucleotide sequence ID" value="NZ_JBFARM010000011.1"/>
</dbReference>
<dbReference type="PROSITE" id="PS52019">
    <property type="entry name" value="PKS_MFAS_DH"/>
    <property type="match status" value="1"/>
</dbReference>
<dbReference type="InterPro" id="IPR014030">
    <property type="entry name" value="Ketoacyl_synth_N"/>
</dbReference>
<dbReference type="Pfam" id="PF21394">
    <property type="entry name" value="Beta-ketacyl_N"/>
    <property type="match status" value="1"/>
</dbReference>
<evidence type="ECO:0000259" key="5">
    <source>
        <dbReference type="PROSITE" id="PS50075"/>
    </source>
</evidence>
<dbReference type="SUPFAM" id="SSF53901">
    <property type="entry name" value="Thiolase-like"/>
    <property type="match status" value="1"/>
</dbReference>
<keyword evidence="9" id="KW-1185">Reference proteome</keyword>
<dbReference type="InterPro" id="IPR001227">
    <property type="entry name" value="Ac_transferase_dom_sf"/>
</dbReference>
<dbReference type="SMART" id="SM00826">
    <property type="entry name" value="PKS_DH"/>
    <property type="match status" value="1"/>
</dbReference>
<dbReference type="Proteomes" id="UP001552427">
    <property type="component" value="Unassembled WGS sequence"/>
</dbReference>
<dbReference type="InterPro" id="IPR032821">
    <property type="entry name" value="PKS_assoc"/>
</dbReference>
<feature type="domain" description="Ketosynthase family 3 (KS3)" evidence="6">
    <location>
        <begin position="11"/>
        <end position="435"/>
    </location>
</feature>
<keyword evidence="2" id="KW-0597">Phosphoprotein</keyword>
<name>A0ABV3HD06_9ACTN</name>
<dbReference type="PROSITE" id="PS00606">
    <property type="entry name" value="KS3_1"/>
    <property type="match status" value="1"/>
</dbReference>
<dbReference type="Gene3D" id="3.40.50.720">
    <property type="entry name" value="NAD(P)-binding Rossmann-like Domain"/>
    <property type="match status" value="1"/>
</dbReference>
<dbReference type="Pfam" id="PF00109">
    <property type="entry name" value="ketoacyl-synt"/>
    <property type="match status" value="1"/>
</dbReference>
<keyword evidence="3" id="KW-0808">Transferase</keyword>
<dbReference type="InterPro" id="IPR049900">
    <property type="entry name" value="PKS_mFAS_DH"/>
</dbReference>
<feature type="domain" description="Carrier" evidence="5">
    <location>
        <begin position="1709"/>
        <end position="1786"/>
    </location>
</feature>
<dbReference type="Pfam" id="PF14765">
    <property type="entry name" value="PS-DH"/>
    <property type="match status" value="1"/>
</dbReference>
<dbReference type="SMART" id="SM00827">
    <property type="entry name" value="PKS_AT"/>
    <property type="match status" value="1"/>
</dbReference>
<dbReference type="Gene3D" id="3.40.47.10">
    <property type="match status" value="1"/>
</dbReference>
<dbReference type="InterPro" id="IPR016036">
    <property type="entry name" value="Malonyl_transacylase_ACP-bd"/>
</dbReference>
<dbReference type="InterPro" id="IPR014043">
    <property type="entry name" value="Acyl_transferase_dom"/>
</dbReference>
<sequence length="1796" mass="192145">MTSIGEAQPVSEPIAVIGMACRLPGARSPQELWELLRRGENMITEVPPDRFPVEEVYHPVPGTSGKLSSRYGGFVTGVDQFDAEFFGISPREAAAMDPQHRMMMEVAWEAFEDAGLTLDQMPGLTGAVFTGVITSDYWDRQSGVPDELDVHTVTGSTRGGNAGRISYALNLSGMSVALDAACSSSLVAIQLAVQSLRAGSCDLAFAGGVNLILTPDHAIGFSQGSMMAPDGQCKTFDARADGYVRSEGAGVVVLKTLTRALADGDRIHALVRGGAASNDGHGESFMAPQVAGQSAGLKAAYRDAGVDPLSVAYVEAHGTGTSAGDPVEITALDAVLGRGRPADRPLLVGSVKTNLGHTEGAAGVTGLIKSVLCVKHGWLPASLNFTTPNPAIDWDRLRVRVCDTGRPWPEGSGPRRAGVSSFGITGTNAHIVVEEPPAAPQAPAEGDDRPVLLPLSARNPKALAALAGRYRDLLRTGSAPLEQVAAAAGVRRTHHDFRCAVVAGTREEAAARLDAFAADGPSDGTYSGETETGRTAERRRTAWVFPGQGAQWAGMGRDLLDSEPVFAETIALCERAMRSYVDWSLTDELTAAPQTSRLTRADVAQPVIFAVQVALARLWRSWGFEPDAVIGHSMGEVAAAHVAGILDLDDAARIICGRSGLARAIAGGHGAMAAVELPYERARERVAGYGGRVVVGVSNSPTSCVLAGEPREIDAILRDLDAEGVFGRRVQVDFASHSPQMDPLREPLLELLAPLRPREGDIPLCSTVTGRFLPGGDMDAAYWVDNLREPVLFADAVQQLAEAGFDTFVEFSPHPLLARAVRQNLHHTGRDGIVVTALTRDTPGRTALLEAAAELYVTGRKVDFALMQPYGPHHVALPGYPWQHRRHWRHADPARAARGPAGPDRTGHPITGTPLRLAPDDHLLWDLDLDLDRLPYLNDHRVHGMPMLSGTTYHELALASGQDAYPDQPFQVEDLLMERALFLTAGTPRRLQARLDAAAEDGSRRWACFAAEPGSSPGGPAQWIRLAAALLRPCPPDSRDGVADVPDLTGHSEPVDVAAHYAAQHDRGIEQTGPFAGVAALRRADGAVAAELTVHDDIVGDLERYAFHPALLDSALQPVMTLLGDTGAARDTYLPVRTARCRVHARPEAGRRLWSRAVRTSAPLDDDLVEFDVLIGDETGRPLATVEGFRLRRLVTDPPEVAEQKARRLLHGVEWTELEPLTGPAAERANWLVVAEGSALGARLRATLAARGDHAVLVQPGDGYRRLGPDHYQLDPASEADWKRLVEQRELDGLWPPKAFVHLAAADAPSWGTGSLESSFDVLCLVRAMTTFGLQPASRLWLVTTAAQAPNGTGDVDPGQTAVWGLGRVVPYEHPELRCSMVDLSSDPGPDELRALHAEISADGAETEIALRGGRRYAARLRHRPLPAARPVPVRSDATYLVAGGFGGVGLLTAEWLVRHGARHLVLVGRTGAPAEAADRIAAMTDEGVRVHLAATDITSRARLAGLLDEIGRTMPPLRGVVNSAVVLDDGTLAQLDRTRFFTPMPPKVDGSWNLHELTRDLPLDFFLLYSSAASLIGSPGQGNYSAANAYLDGLAWHRRANNLPALSVNWGQWSGTGQVAKAGKDLRLDERGFAGFDPADALTALERLLTDPPAQAGVMSFDPVMWTHYFPALRSSSLFSELVADSAPEAADVSRLTRGMLAEHDAAAAARLVTAYLCAQIADIVQLPREQVGPAQRLHRLGLDSLMAVQLRNRVTLDLDVTLPTAVFLQGRSIGDLAAVVLDHLGSFPARPEHP</sequence>
<dbReference type="SUPFAM" id="SSF55048">
    <property type="entry name" value="Probable ACP-binding domain of malonyl-CoA ACP transacylase"/>
    <property type="match status" value="1"/>
</dbReference>
<dbReference type="InterPro" id="IPR020806">
    <property type="entry name" value="PKS_PP-bd"/>
</dbReference>
<evidence type="ECO:0000259" key="6">
    <source>
        <dbReference type="PROSITE" id="PS52004"/>
    </source>
</evidence>
<feature type="region of interest" description="N-terminal hotdog fold" evidence="4">
    <location>
        <begin position="908"/>
        <end position="1038"/>
    </location>
</feature>
<dbReference type="SMART" id="SM00825">
    <property type="entry name" value="PKS_KS"/>
    <property type="match status" value="1"/>
</dbReference>
<reference evidence="8 9" key="1">
    <citation type="submission" date="2024-06" db="EMBL/GenBank/DDBJ databases">
        <title>The Natural Products Discovery Center: Release of the First 8490 Sequenced Strains for Exploring Actinobacteria Biosynthetic Diversity.</title>
        <authorList>
            <person name="Kalkreuter E."/>
            <person name="Kautsar S.A."/>
            <person name="Yang D."/>
            <person name="Bader C.D."/>
            <person name="Teijaro C.N."/>
            <person name="Fluegel L."/>
            <person name="Davis C.M."/>
            <person name="Simpson J.R."/>
            <person name="Lauterbach L."/>
            <person name="Steele A.D."/>
            <person name="Gui C."/>
            <person name="Meng S."/>
            <person name="Li G."/>
            <person name="Viehrig K."/>
            <person name="Ye F."/>
            <person name="Su P."/>
            <person name="Kiefer A.F."/>
            <person name="Nichols A."/>
            <person name="Cepeda A.J."/>
            <person name="Yan W."/>
            <person name="Fan B."/>
            <person name="Jiang Y."/>
            <person name="Adhikari A."/>
            <person name="Zheng C.-J."/>
            <person name="Schuster L."/>
            <person name="Cowan T.M."/>
            <person name="Smanski M.J."/>
            <person name="Chevrette M.G."/>
            <person name="De Carvalho L.P.S."/>
            <person name="Shen B."/>
        </authorList>
    </citation>
    <scope>NUCLEOTIDE SEQUENCE [LARGE SCALE GENOMIC DNA]</scope>
    <source>
        <strain evidence="8 9">NPDC049574</strain>
    </source>
</reference>
<evidence type="ECO:0000259" key="7">
    <source>
        <dbReference type="PROSITE" id="PS52019"/>
    </source>
</evidence>
<feature type="region of interest" description="C-terminal hotdog fold" evidence="4">
    <location>
        <begin position="1052"/>
        <end position="1200"/>
    </location>
</feature>
<dbReference type="Gene3D" id="1.10.1200.10">
    <property type="entry name" value="ACP-like"/>
    <property type="match status" value="1"/>
</dbReference>
<dbReference type="InterPro" id="IPR057326">
    <property type="entry name" value="KR_dom"/>
</dbReference>
<dbReference type="InterPro" id="IPR036736">
    <property type="entry name" value="ACP-like_sf"/>
</dbReference>
<evidence type="ECO:0000256" key="4">
    <source>
        <dbReference type="PROSITE-ProRule" id="PRU01363"/>
    </source>
</evidence>
<dbReference type="PROSITE" id="PS52004">
    <property type="entry name" value="KS3_2"/>
    <property type="match status" value="1"/>
</dbReference>
<evidence type="ECO:0000256" key="1">
    <source>
        <dbReference type="ARBA" id="ARBA00022450"/>
    </source>
</evidence>
<dbReference type="Pfam" id="PF02801">
    <property type="entry name" value="Ketoacyl-synt_C"/>
    <property type="match status" value="1"/>
</dbReference>
<dbReference type="InterPro" id="IPR018201">
    <property type="entry name" value="Ketoacyl_synth_AS"/>
</dbReference>
<dbReference type="InterPro" id="IPR014031">
    <property type="entry name" value="Ketoacyl_synth_C"/>
</dbReference>
<dbReference type="InterPro" id="IPR049490">
    <property type="entry name" value="C883_1060-like_KR_N"/>
</dbReference>
<dbReference type="InterPro" id="IPR016039">
    <property type="entry name" value="Thiolase-like"/>
</dbReference>
<protein>
    <submittedName>
        <fullName evidence="8">Type I polyketide synthase</fullName>
    </submittedName>
</protein>
<dbReference type="InterPro" id="IPR042104">
    <property type="entry name" value="PKS_dehydratase_sf"/>
</dbReference>
<dbReference type="Gene3D" id="3.30.70.3290">
    <property type="match status" value="1"/>
</dbReference>
<dbReference type="InterPro" id="IPR009081">
    <property type="entry name" value="PP-bd_ACP"/>
</dbReference>
<dbReference type="Pfam" id="PF00698">
    <property type="entry name" value="Acyl_transf_1"/>
    <property type="match status" value="1"/>
</dbReference>
<comment type="caution">
    <text evidence="8">The sequence shown here is derived from an EMBL/GenBank/DDBJ whole genome shotgun (WGS) entry which is preliminary data.</text>
</comment>
<dbReference type="EMBL" id="JBFARM010000011">
    <property type="protein sequence ID" value="MEV4290397.1"/>
    <property type="molecule type" value="Genomic_DNA"/>
</dbReference>
<keyword evidence="1" id="KW-0596">Phosphopantetheine</keyword>
<dbReference type="PANTHER" id="PTHR43775:SF37">
    <property type="entry name" value="SI:DKEY-61P9.11"/>
    <property type="match status" value="1"/>
</dbReference>
<dbReference type="PROSITE" id="PS50075">
    <property type="entry name" value="CARRIER"/>
    <property type="match status" value="1"/>
</dbReference>
<dbReference type="InterPro" id="IPR049551">
    <property type="entry name" value="PKS_DH_C"/>
</dbReference>
<dbReference type="InterPro" id="IPR036291">
    <property type="entry name" value="NAD(P)-bd_dom_sf"/>
</dbReference>
<dbReference type="SMART" id="SM00822">
    <property type="entry name" value="PKS_KR"/>
    <property type="match status" value="1"/>
</dbReference>
<proteinExistence type="predicted"/>
<dbReference type="Pfam" id="PF00550">
    <property type="entry name" value="PP-binding"/>
    <property type="match status" value="1"/>
</dbReference>
<dbReference type="InterPro" id="IPR020807">
    <property type="entry name" value="PKS_DH"/>
</dbReference>
<dbReference type="CDD" id="cd00833">
    <property type="entry name" value="PKS"/>
    <property type="match status" value="1"/>
</dbReference>
<dbReference type="Gene3D" id="3.10.129.110">
    <property type="entry name" value="Polyketide synthase dehydratase"/>
    <property type="match status" value="1"/>
</dbReference>
<gene>
    <name evidence="8" type="ORF">AB0K40_33240</name>
</gene>
<evidence type="ECO:0000256" key="3">
    <source>
        <dbReference type="ARBA" id="ARBA00022679"/>
    </source>
</evidence>
<evidence type="ECO:0000313" key="9">
    <source>
        <dbReference type="Proteomes" id="UP001552427"/>
    </source>
</evidence>
<dbReference type="SUPFAM" id="SSF52151">
    <property type="entry name" value="FabD/lysophospholipase-like"/>
    <property type="match status" value="1"/>
</dbReference>
<dbReference type="Gene3D" id="3.40.366.10">
    <property type="entry name" value="Malonyl-Coenzyme A Acyl Carrier Protein, domain 2"/>
    <property type="match status" value="1"/>
</dbReference>
<dbReference type="CDD" id="cd08955">
    <property type="entry name" value="KR_2_FAS_SDR_x"/>
    <property type="match status" value="1"/>
</dbReference>
<dbReference type="Pfam" id="PF08659">
    <property type="entry name" value="KR"/>
    <property type="match status" value="1"/>
</dbReference>
<feature type="active site" description="Proton acceptor; for dehydratase activity" evidence="4">
    <location>
        <position position="940"/>
    </location>
</feature>
<organism evidence="8 9">
    <name type="scientific">Nonomuraea bangladeshensis</name>
    <dbReference type="NCBI Taxonomy" id="404385"/>
    <lineage>
        <taxon>Bacteria</taxon>
        <taxon>Bacillati</taxon>
        <taxon>Actinomycetota</taxon>
        <taxon>Actinomycetes</taxon>
        <taxon>Streptosporangiales</taxon>
        <taxon>Streptosporangiaceae</taxon>
        <taxon>Nonomuraea</taxon>
    </lineage>
</organism>
<dbReference type="InterPro" id="IPR016035">
    <property type="entry name" value="Acyl_Trfase/lysoPLipase"/>
</dbReference>
<dbReference type="Pfam" id="PF16197">
    <property type="entry name" value="KAsynt_C_assoc"/>
    <property type="match status" value="1"/>
</dbReference>
<dbReference type="InterPro" id="IPR013968">
    <property type="entry name" value="PKS_KR"/>
</dbReference>
<accession>A0ABV3HD06</accession>
<dbReference type="SUPFAM" id="SSF47336">
    <property type="entry name" value="ACP-like"/>
    <property type="match status" value="1"/>
</dbReference>
<dbReference type="Pfam" id="PF21089">
    <property type="entry name" value="PKS_DH_N"/>
    <property type="match status" value="1"/>
</dbReference>
<dbReference type="SMART" id="SM00823">
    <property type="entry name" value="PKS_PP"/>
    <property type="match status" value="1"/>
</dbReference>
<dbReference type="InterPro" id="IPR006162">
    <property type="entry name" value="Ppantetheine_attach_site"/>
</dbReference>